<evidence type="ECO:0000256" key="3">
    <source>
        <dbReference type="ARBA" id="ARBA00010327"/>
    </source>
</evidence>
<evidence type="ECO:0000256" key="10">
    <source>
        <dbReference type="ARBA" id="ARBA00022840"/>
    </source>
</evidence>
<keyword evidence="7 15" id="KW-0808">Transferase</keyword>
<evidence type="ECO:0000256" key="13">
    <source>
        <dbReference type="ARBA" id="ARBA00029511"/>
    </source>
</evidence>
<dbReference type="SUPFAM" id="SSF56112">
    <property type="entry name" value="Protein kinase-like (PK-like)"/>
    <property type="match status" value="1"/>
</dbReference>
<evidence type="ECO:0000259" key="16">
    <source>
        <dbReference type="PROSITE" id="PS50011"/>
    </source>
</evidence>
<evidence type="ECO:0000256" key="7">
    <source>
        <dbReference type="ARBA" id="ARBA00022679"/>
    </source>
</evidence>
<evidence type="ECO:0000256" key="11">
    <source>
        <dbReference type="ARBA" id="ARBA00022985"/>
    </source>
</evidence>
<keyword evidence="18" id="KW-1185">Reference proteome</keyword>
<feature type="active site" evidence="15">
    <location>
        <position position="166"/>
    </location>
</feature>
<evidence type="ECO:0000256" key="14">
    <source>
        <dbReference type="ARBA" id="ARBA00034417"/>
    </source>
</evidence>
<reference evidence="18" key="1">
    <citation type="journal article" date="2019" name="Int. J. Syst. Evol. Microbiol.">
        <title>The Global Catalogue of Microorganisms (GCM) 10K type strain sequencing project: providing services to taxonomists for standard genome sequencing and annotation.</title>
        <authorList>
            <consortium name="The Broad Institute Genomics Platform"/>
            <consortium name="The Broad Institute Genome Sequencing Center for Infectious Disease"/>
            <person name="Wu L."/>
            <person name="Ma J."/>
        </authorList>
    </citation>
    <scope>NUCLEOTIDE SEQUENCE [LARGE SCALE GENOMIC DNA]</scope>
    <source>
        <strain evidence="18">NBRC 111146</strain>
    </source>
</reference>
<proteinExistence type="inferred from homology"/>
<evidence type="ECO:0000256" key="2">
    <source>
        <dbReference type="ARBA" id="ARBA00004713"/>
    </source>
</evidence>
<comment type="subcellular location">
    <subcellularLocation>
        <location evidence="1 15">Cell inner membrane</location>
        <topology evidence="1 15">Peripheral membrane protein</topology>
        <orientation evidence="1 15">Cytoplasmic side</orientation>
    </subcellularLocation>
</comment>
<dbReference type="InterPro" id="IPR011009">
    <property type="entry name" value="Kinase-like_dom_sf"/>
</dbReference>
<accession>A0ABQ6EKS1</accession>
<keyword evidence="11 15" id="KW-0448">Lipopolysaccharide biosynthesis</keyword>
<comment type="similarity">
    <text evidence="3 15">Belongs to the protein kinase superfamily. KdkA/RfaP family.</text>
</comment>
<dbReference type="InterPro" id="IPR000719">
    <property type="entry name" value="Prot_kinase_dom"/>
</dbReference>
<feature type="domain" description="Protein kinase" evidence="16">
    <location>
        <begin position="32"/>
        <end position="240"/>
    </location>
</feature>
<gene>
    <name evidence="17" type="primary">wavC</name>
    <name evidence="15" type="synonym">kdkA</name>
    <name evidence="17" type="ORF">GCM10007931_01260</name>
</gene>
<evidence type="ECO:0000256" key="15">
    <source>
        <dbReference type="HAMAP-Rule" id="MF_00521"/>
    </source>
</evidence>
<evidence type="ECO:0000256" key="1">
    <source>
        <dbReference type="ARBA" id="ARBA00004515"/>
    </source>
</evidence>
<dbReference type="NCBIfam" id="NF002475">
    <property type="entry name" value="PRK01723.1"/>
    <property type="match status" value="1"/>
</dbReference>
<dbReference type="EC" id="2.7.1.166" evidence="4 15"/>
<dbReference type="GO" id="GO:0016301">
    <property type="term" value="F:kinase activity"/>
    <property type="evidence" value="ECO:0007669"/>
    <property type="project" value="UniProtKB-KW"/>
</dbReference>
<dbReference type="HAMAP" id="MF_00521">
    <property type="entry name" value="KDO_kinase"/>
    <property type="match status" value="1"/>
</dbReference>
<organism evidence="17 18">
    <name type="scientific">Vibrio algivorus</name>
    <dbReference type="NCBI Taxonomy" id="1667024"/>
    <lineage>
        <taxon>Bacteria</taxon>
        <taxon>Pseudomonadati</taxon>
        <taxon>Pseudomonadota</taxon>
        <taxon>Gammaproteobacteria</taxon>
        <taxon>Vibrionales</taxon>
        <taxon>Vibrionaceae</taxon>
        <taxon>Vibrio</taxon>
    </lineage>
</organism>
<dbReference type="InterPro" id="IPR022826">
    <property type="entry name" value="KDO_kinase"/>
</dbReference>
<sequence length="240" mass="28201">MKTLTSYKQVIWYDETLITDSIEQIFEPEYWYAQGKVIGSAQGRGTTWFVQTEQLPAALRHYRRGGLFGKLVKDHYWFSQWHKTRSYEEFQLLQHLVDSGVNVPKPIAARAIKRTLCYQADILTQKVEGAEDLVGILQKRSLERETYVLIGEQIRHLHRASVNHTDLNIHNILLDNDNKVWIIDFDKCRIELDLGETNFSVWQKSNLDRLLRSFQKELGKRHINWVQSTDWSALEAGYHQ</sequence>
<dbReference type="Proteomes" id="UP001157156">
    <property type="component" value="Unassembled WGS sequence"/>
</dbReference>
<dbReference type="Gene3D" id="1.10.510.10">
    <property type="entry name" value="Transferase(Phosphotransferase) domain 1"/>
    <property type="match status" value="1"/>
</dbReference>
<dbReference type="RefSeq" id="WP_089124648.1">
    <property type="nucleotide sequence ID" value="NZ_BSPV01000001.1"/>
</dbReference>
<evidence type="ECO:0000256" key="12">
    <source>
        <dbReference type="ARBA" id="ARBA00023136"/>
    </source>
</evidence>
<comment type="caution">
    <text evidence="17">The sequence shown here is derived from an EMBL/GenBank/DDBJ whole genome shotgun (WGS) entry which is preliminary data.</text>
</comment>
<evidence type="ECO:0000313" key="17">
    <source>
        <dbReference type="EMBL" id="GLT13152.1"/>
    </source>
</evidence>
<evidence type="ECO:0000256" key="4">
    <source>
        <dbReference type="ARBA" id="ARBA00011988"/>
    </source>
</evidence>
<dbReference type="EMBL" id="BSPV01000001">
    <property type="protein sequence ID" value="GLT13152.1"/>
    <property type="molecule type" value="Genomic_DNA"/>
</dbReference>
<keyword evidence="8 15" id="KW-0547">Nucleotide-binding</keyword>
<keyword evidence="5 15" id="KW-1003">Cell membrane</keyword>
<evidence type="ECO:0000256" key="8">
    <source>
        <dbReference type="ARBA" id="ARBA00022741"/>
    </source>
</evidence>
<evidence type="ECO:0000256" key="6">
    <source>
        <dbReference type="ARBA" id="ARBA00022519"/>
    </source>
</evidence>
<dbReference type="PROSITE" id="PS50011">
    <property type="entry name" value="PROTEIN_KINASE_DOM"/>
    <property type="match status" value="1"/>
</dbReference>
<comment type="catalytic activity">
    <reaction evidence="14 15">
        <text>an alpha-Kdo-(2-&gt;6)-lipid IVA + ATP = a 4-O-phospho-alpha-Kdo-(2-&gt;6)-lipid IVA + ADP + H(+)</text>
        <dbReference type="Rhea" id="RHEA:74271"/>
        <dbReference type="ChEBI" id="CHEBI:15378"/>
        <dbReference type="ChEBI" id="CHEBI:30616"/>
        <dbReference type="ChEBI" id="CHEBI:176428"/>
        <dbReference type="ChEBI" id="CHEBI:193140"/>
        <dbReference type="ChEBI" id="CHEBI:456216"/>
        <dbReference type="EC" id="2.7.1.166"/>
    </reaction>
</comment>
<keyword evidence="12 15" id="KW-0472">Membrane</keyword>
<name>A0ABQ6EKS1_9VIBR</name>
<protein>
    <recommendedName>
        <fullName evidence="13 15">3-deoxy-D-manno-octulosonic acid kinase</fullName>
        <shortName evidence="15">Kdo kinase</shortName>
        <ecNumber evidence="4 15">2.7.1.166</ecNumber>
    </recommendedName>
</protein>
<keyword evidence="6 15" id="KW-0997">Cell inner membrane</keyword>
<dbReference type="Pfam" id="PF06293">
    <property type="entry name" value="Kdo"/>
    <property type="match status" value="1"/>
</dbReference>
<comment type="pathway">
    <text evidence="2 15">Bacterial outer membrane biogenesis; LPS core biosynthesis.</text>
</comment>
<keyword evidence="9 15" id="KW-0418">Kinase</keyword>
<keyword evidence="10 15" id="KW-0067">ATP-binding</keyword>
<evidence type="ECO:0000256" key="5">
    <source>
        <dbReference type="ARBA" id="ARBA00022475"/>
    </source>
</evidence>
<evidence type="ECO:0000256" key="9">
    <source>
        <dbReference type="ARBA" id="ARBA00022777"/>
    </source>
</evidence>
<evidence type="ECO:0000313" key="18">
    <source>
        <dbReference type="Proteomes" id="UP001157156"/>
    </source>
</evidence>
<comment type="function">
    <text evidence="15">Catalyzes the ATP-dependent phosphorylation of the 3-deoxy-D-manno-octulosonic acid (Kdo) residue in Kdo-lipid IV(A) at the 4-OH position.</text>
</comment>